<dbReference type="Proteomes" id="UP001597139">
    <property type="component" value="Unassembled WGS sequence"/>
</dbReference>
<evidence type="ECO:0000256" key="2">
    <source>
        <dbReference type="SAM" id="Phobius"/>
    </source>
</evidence>
<dbReference type="RefSeq" id="WP_267645121.1">
    <property type="nucleotide sequence ID" value="NZ_JANHGR010000001.1"/>
</dbReference>
<sequence length="209" mass="22233">MGRLRERLALESRVLRRKVFRTERRESLVAVLLIAPVIAAVSWVAVEYDWLSFVFFPPLAAATYNLFAHPRQPVNFPWQVPVTLTVGALSGAAAQNLARAVGSVPQGSFQVDPITAGLTVLLAGGFLYLFDTEIAPALAVGLLLPFAGVAPQVYVLNVFLGSGTVAVAFALWRAVVHDDEYGPGGAGEHGLGDDGGGAPSETGEFVFER</sequence>
<feature type="transmembrane region" description="Helical" evidence="2">
    <location>
        <begin position="27"/>
        <end position="44"/>
    </location>
</feature>
<organism evidence="4 5">
    <name type="scientific">Halolamina litorea</name>
    <dbReference type="NCBI Taxonomy" id="1515593"/>
    <lineage>
        <taxon>Archaea</taxon>
        <taxon>Methanobacteriati</taxon>
        <taxon>Methanobacteriota</taxon>
        <taxon>Stenosarchaea group</taxon>
        <taxon>Halobacteria</taxon>
        <taxon>Halobacteriales</taxon>
        <taxon>Haloferacaceae</taxon>
    </lineage>
</organism>
<keyword evidence="2" id="KW-0472">Membrane</keyword>
<feature type="domain" description="HPP transmembrane region" evidence="3">
    <location>
        <begin position="23"/>
        <end position="172"/>
    </location>
</feature>
<protein>
    <submittedName>
        <fullName evidence="4">HPP family protein</fullName>
    </submittedName>
</protein>
<comment type="caution">
    <text evidence="4">The sequence shown here is derived from an EMBL/GenBank/DDBJ whole genome shotgun (WGS) entry which is preliminary data.</text>
</comment>
<reference evidence="4 5" key="1">
    <citation type="journal article" date="2019" name="Int. J. Syst. Evol. Microbiol.">
        <title>The Global Catalogue of Microorganisms (GCM) 10K type strain sequencing project: providing services to taxonomists for standard genome sequencing and annotation.</title>
        <authorList>
            <consortium name="The Broad Institute Genomics Platform"/>
            <consortium name="The Broad Institute Genome Sequencing Center for Infectious Disease"/>
            <person name="Wu L."/>
            <person name="Ma J."/>
        </authorList>
    </citation>
    <scope>NUCLEOTIDE SEQUENCE [LARGE SCALE GENOMIC DNA]</scope>
    <source>
        <strain evidence="4 5">CGMCC 1.12859</strain>
    </source>
</reference>
<dbReference type="EMBL" id="JBHUCZ010000001">
    <property type="protein sequence ID" value="MFD1565879.1"/>
    <property type="molecule type" value="Genomic_DNA"/>
</dbReference>
<evidence type="ECO:0000313" key="5">
    <source>
        <dbReference type="Proteomes" id="UP001597139"/>
    </source>
</evidence>
<keyword evidence="5" id="KW-1185">Reference proteome</keyword>
<name>A0ABD6BMP1_9EURY</name>
<dbReference type="Pfam" id="PF04982">
    <property type="entry name" value="TM_HPP"/>
    <property type="match status" value="1"/>
</dbReference>
<feature type="transmembrane region" description="Helical" evidence="2">
    <location>
        <begin position="118"/>
        <end position="146"/>
    </location>
</feature>
<evidence type="ECO:0000259" key="3">
    <source>
        <dbReference type="Pfam" id="PF04982"/>
    </source>
</evidence>
<keyword evidence="2" id="KW-1133">Transmembrane helix</keyword>
<feature type="transmembrane region" description="Helical" evidence="2">
    <location>
        <begin position="153"/>
        <end position="172"/>
    </location>
</feature>
<accession>A0ABD6BMP1</accession>
<keyword evidence="2" id="KW-0812">Transmembrane</keyword>
<dbReference type="AlphaFoldDB" id="A0ABD6BMP1"/>
<feature type="region of interest" description="Disordered" evidence="1">
    <location>
        <begin position="185"/>
        <end position="209"/>
    </location>
</feature>
<proteinExistence type="predicted"/>
<evidence type="ECO:0000256" key="1">
    <source>
        <dbReference type="SAM" id="MobiDB-lite"/>
    </source>
</evidence>
<feature type="compositionally biased region" description="Gly residues" evidence="1">
    <location>
        <begin position="185"/>
        <end position="198"/>
    </location>
</feature>
<gene>
    <name evidence="4" type="ORF">ACFSAU_00085</name>
</gene>
<evidence type="ECO:0000313" key="4">
    <source>
        <dbReference type="EMBL" id="MFD1565879.1"/>
    </source>
</evidence>
<dbReference type="InterPro" id="IPR058581">
    <property type="entry name" value="TM_HPP"/>
</dbReference>